<sequence>MQKRTVLFVLISDYADWEPALLAASLKGGFGLWNSEYEVKTVSICEGPVTSIGGFTIAPDYTIDRVPKEFAALILVGGTNWHGEEAEKVIPLLNEAVTKKIIVGAICDASLFLAKKGYLNDISHTFIELSVLNNEKKGIYSGEKNFVNGQSVRDGNIITAKPTGYVEFTRDVLLALNVAPEDRINTFYTICKTGDCSILLETIAR</sequence>
<evidence type="ECO:0000259" key="1">
    <source>
        <dbReference type="Pfam" id="PF01965"/>
    </source>
</evidence>
<dbReference type="PANTHER" id="PTHR48094:SF19">
    <property type="entry name" value="DJ-1_PFPI DOMAIN-CONTAINING PROTEIN"/>
    <property type="match status" value="1"/>
</dbReference>
<dbReference type="SUPFAM" id="SSF52317">
    <property type="entry name" value="Class I glutamine amidotransferase-like"/>
    <property type="match status" value="1"/>
</dbReference>
<comment type="caution">
    <text evidence="2">The sequence shown here is derived from an EMBL/GenBank/DDBJ whole genome shotgun (WGS) entry which is preliminary data.</text>
</comment>
<feature type="domain" description="DJ-1/PfpI" evidence="1">
    <location>
        <begin position="5"/>
        <end position="173"/>
    </location>
</feature>
<name>A0ABV6E921_9GAMM</name>
<organism evidence="2 3">
    <name type="scientific">Serratia aquatilis</name>
    <dbReference type="NCBI Taxonomy" id="1737515"/>
    <lineage>
        <taxon>Bacteria</taxon>
        <taxon>Pseudomonadati</taxon>
        <taxon>Pseudomonadota</taxon>
        <taxon>Gammaproteobacteria</taxon>
        <taxon>Enterobacterales</taxon>
        <taxon>Yersiniaceae</taxon>
        <taxon>Serratia</taxon>
    </lineage>
</organism>
<dbReference type="InterPro" id="IPR029062">
    <property type="entry name" value="Class_I_gatase-like"/>
</dbReference>
<accession>A0ABV6E921</accession>
<gene>
    <name evidence="2" type="ORF">ACFFJ3_03130</name>
</gene>
<reference evidence="2 3" key="1">
    <citation type="submission" date="2024-09" db="EMBL/GenBank/DDBJ databases">
        <authorList>
            <person name="Sun Q."/>
            <person name="Mori K."/>
        </authorList>
    </citation>
    <scope>NUCLEOTIDE SEQUENCE [LARGE SCALE GENOMIC DNA]</scope>
    <source>
        <strain evidence="2 3">CCM 8626</strain>
    </source>
</reference>
<dbReference type="Pfam" id="PF01965">
    <property type="entry name" value="DJ-1_PfpI"/>
    <property type="match status" value="1"/>
</dbReference>
<proteinExistence type="predicted"/>
<dbReference type="Gene3D" id="3.40.50.880">
    <property type="match status" value="1"/>
</dbReference>
<keyword evidence="3" id="KW-1185">Reference proteome</keyword>
<dbReference type="RefSeq" id="WP_380672879.1">
    <property type="nucleotide sequence ID" value="NZ_CP173186.1"/>
</dbReference>
<dbReference type="EMBL" id="JBHLXG010000003">
    <property type="protein sequence ID" value="MFC0225508.1"/>
    <property type="molecule type" value="Genomic_DNA"/>
</dbReference>
<dbReference type="Proteomes" id="UP001589792">
    <property type="component" value="Unassembled WGS sequence"/>
</dbReference>
<dbReference type="InterPro" id="IPR002818">
    <property type="entry name" value="DJ-1/PfpI"/>
</dbReference>
<protein>
    <submittedName>
        <fullName evidence="2">DJ-1/PfpI family protein</fullName>
    </submittedName>
</protein>
<dbReference type="InterPro" id="IPR050325">
    <property type="entry name" value="Prot/Nucl_acid_deglycase"/>
</dbReference>
<evidence type="ECO:0000313" key="2">
    <source>
        <dbReference type="EMBL" id="MFC0225508.1"/>
    </source>
</evidence>
<evidence type="ECO:0000313" key="3">
    <source>
        <dbReference type="Proteomes" id="UP001589792"/>
    </source>
</evidence>
<dbReference type="PANTHER" id="PTHR48094">
    <property type="entry name" value="PROTEIN/NUCLEIC ACID DEGLYCASE DJ-1-RELATED"/>
    <property type="match status" value="1"/>
</dbReference>